<evidence type="ECO:0000313" key="6">
    <source>
        <dbReference type="EMBL" id="EFC38974.1"/>
    </source>
</evidence>
<proteinExistence type="predicted"/>
<evidence type="ECO:0000256" key="4">
    <source>
        <dbReference type="ARBA" id="ARBA00023136"/>
    </source>
</evidence>
<dbReference type="KEGG" id="ngr:NAEGRDRAFT_73165"/>
<keyword evidence="2 5" id="KW-0812">Transmembrane</keyword>
<dbReference type="Gene3D" id="1.20.1080.10">
    <property type="entry name" value="Glycerol uptake facilitator protein"/>
    <property type="match status" value="1"/>
</dbReference>
<gene>
    <name evidence="6" type="ORF">NAEGRDRAFT_73165</name>
</gene>
<evidence type="ECO:0000256" key="5">
    <source>
        <dbReference type="SAM" id="Phobius"/>
    </source>
</evidence>
<dbReference type="InParanoid" id="D2VVW6"/>
<dbReference type="RefSeq" id="XP_002671718.1">
    <property type="nucleotide sequence ID" value="XM_002671672.1"/>
</dbReference>
<dbReference type="VEuPathDB" id="AmoebaDB:NAEGRDRAFT_73165"/>
<reference evidence="6 7" key="1">
    <citation type="journal article" date="2010" name="Cell">
        <title>The genome of Naegleria gruberi illuminates early eukaryotic versatility.</title>
        <authorList>
            <person name="Fritz-Laylin L.K."/>
            <person name="Prochnik S.E."/>
            <person name="Ginger M.L."/>
            <person name="Dacks J.B."/>
            <person name="Carpenter M.L."/>
            <person name="Field M.C."/>
            <person name="Kuo A."/>
            <person name="Paredez A."/>
            <person name="Chapman J."/>
            <person name="Pham J."/>
            <person name="Shu S."/>
            <person name="Neupane R."/>
            <person name="Cipriano M."/>
            <person name="Mancuso J."/>
            <person name="Tu H."/>
            <person name="Salamov A."/>
            <person name="Lindquist E."/>
            <person name="Shapiro H."/>
            <person name="Lucas S."/>
            <person name="Grigoriev I.V."/>
            <person name="Cande W.Z."/>
            <person name="Fulton C."/>
            <person name="Rokhsar D.S."/>
            <person name="Dawson S.C."/>
        </authorList>
    </citation>
    <scope>NUCLEOTIDE SEQUENCE [LARGE SCALE GENOMIC DNA]</scope>
    <source>
        <strain evidence="6 7">NEG-M</strain>
    </source>
</reference>
<feature type="transmembrane region" description="Helical" evidence="5">
    <location>
        <begin position="157"/>
        <end position="179"/>
    </location>
</feature>
<dbReference type="GO" id="GO:0016020">
    <property type="term" value="C:membrane"/>
    <property type="evidence" value="ECO:0007669"/>
    <property type="project" value="UniProtKB-SubCell"/>
</dbReference>
<keyword evidence="3 5" id="KW-1133">Transmembrane helix</keyword>
<evidence type="ECO:0000256" key="2">
    <source>
        <dbReference type="ARBA" id="ARBA00022692"/>
    </source>
</evidence>
<accession>D2VVW6</accession>
<keyword evidence="7" id="KW-1185">Reference proteome</keyword>
<sequence length="211" mass="24118">MNSSTNLLRDISTHPSEITQQQEYNYHTSSNTIHSMNNHKHIHHDITPIDIPLDDLNINTTTISTTTSTSPNEIIDNNNNNNNITINTINHQQQKQQQATTTIIIHHHYHHYDKKQEQEPIKSNVTTYPPLYLTPTMVMDKMKMEGIRKSKLTFDQMIILSLFAGIFKGVGCTMSLLTAGNSELLEKQIPGLQKFFFGGMFLINLIIFNLI</sequence>
<dbReference type="EMBL" id="GG738903">
    <property type="protein sequence ID" value="EFC38974.1"/>
    <property type="molecule type" value="Genomic_DNA"/>
</dbReference>
<evidence type="ECO:0000256" key="1">
    <source>
        <dbReference type="ARBA" id="ARBA00004141"/>
    </source>
</evidence>
<dbReference type="GeneID" id="8850828"/>
<feature type="transmembrane region" description="Helical" evidence="5">
    <location>
        <begin position="191"/>
        <end position="210"/>
    </location>
</feature>
<organism evidence="7">
    <name type="scientific">Naegleria gruberi</name>
    <name type="common">Amoeba</name>
    <dbReference type="NCBI Taxonomy" id="5762"/>
    <lineage>
        <taxon>Eukaryota</taxon>
        <taxon>Discoba</taxon>
        <taxon>Heterolobosea</taxon>
        <taxon>Tetramitia</taxon>
        <taxon>Eutetramitia</taxon>
        <taxon>Vahlkampfiidae</taxon>
        <taxon>Naegleria</taxon>
    </lineage>
</organism>
<protein>
    <submittedName>
        <fullName evidence="6">Predicted protein</fullName>
    </submittedName>
</protein>
<comment type="subcellular location">
    <subcellularLocation>
        <location evidence="1">Membrane</location>
        <topology evidence="1">Multi-pass membrane protein</topology>
    </subcellularLocation>
</comment>
<dbReference type="Proteomes" id="UP000006671">
    <property type="component" value="Unassembled WGS sequence"/>
</dbReference>
<name>D2VVW6_NAEGR</name>
<keyword evidence="4 5" id="KW-0472">Membrane</keyword>
<dbReference type="InterPro" id="IPR023271">
    <property type="entry name" value="Aquaporin-like"/>
</dbReference>
<dbReference type="AlphaFoldDB" id="D2VVW6"/>
<dbReference type="OrthoDB" id="4829at2759"/>
<evidence type="ECO:0000313" key="7">
    <source>
        <dbReference type="Proteomes" id="UP000006671"/>
    </source>
</evidence>
<evidence type="ECO:0000256" key="3">
    <source>
        <dbReference type="ARBA" id="ARBA00022989"/>
    </source>
</evidence>